<reference evidence="3" key="1">
    <citation type="submission" date="2020-05" db="UniProtKB">
        <authorList>
            <consortium name="EnsemblMetazoa"/>
        </authorList>
    </citation>
    <scope>IDENTIFICATION</scope>
    <source>
        <strain evidence="3">FUMOZ</strain>
    </source>
</reference>
<dbReference type="EnsemblMetazoa" id="AFUN019550-RA">
    <property type="protein sequence ID" value="AFUN019550-PA"/>
    <property type="gene ID" value="AFUN019550"/>
</dbReference>
<feature type="region of interest" description="Disordered" evidence="1">
    <location>
        <begin position="66"/>
        <end position="85"/>
    </location>
</feature>
<sequence>MKFNFCYAILLFLIGAFTLSQAEPTGRRVRRQNMEQIKPWMEWGSKYGQIMATTVIMPAAQEAASIASAGREGGGGEGGGGEGQS</sequence>
<proteinExistence type="predicted"/>
<name>A0A4Y0BHC1_ANOFN</name>
<protein>
    <submittedName>
        <fullName evidence="3">Uncharacterized protein</fullName>
    </submittedName>
</protein>
<evidence type="ECO:0000256" key="1">
    <source>
        <dbReference type="SAM" id="MobiDB-lite"/>
    </source>
</evidence>
<dbReference type="AlphaFoldDB" id="A0A4Y0BHC1"/>
<feature type="signal peptide" evidence="2">
    <location>
        <begin position="1"/>
        <end position="22"/>
    </location>
</feature>
<feature type="compositionally biased region" description="Gly residues" evidence="1">
    <location>
        <begin position="71"/>
        <end position="85"/>
    </location>
</feature>
<accession>A0A4Y0BHC1</accession>
<keyword evidence="2" id="KW-0732">Signal</keyword>
<organism evidence="3">
    <name type="scientific">Anopheles funestus</name>
    <name type="common">African malaria mosquito</name>
    <dbReference type="NCBI Taxonomy" id="62324"/>
    <lineage>
        <taxon>Eukaryota</taxon>
        <taxon>Metazoa</taxon>
        <taxon>Ecdysozoa</taxon>
        <taxon>Arthropoda</taxon>
        <taxon>Hexapoda</taxon>
        <taxon>Insecta</taxon>
        <taxon>Pterygota</taxon>
        <taxon>Neoptera</taxon>
        <taxon>Endopterygota</taxon>
        <taxon>Diptera</taxon>
        <taxon>Nematocera</taxon>
        <taxon>Culicoidea</taxon>
        <taxon>Culicidae</taxon>
        <taxon>Anophelinae</taxon>
        <taxon>Anopheles</taxon>
    </lineage>
</organism>
<feature type="chain" id="PRO_5021309235" evidence="2">
    <location>
        <begin position="23"/>
        <end position="85"/>
    </location>
</feature>
<evidence type="ECO:0000256" key="2">
    <source>
        <dbReference type="SAM" id="SignalP"/>
    </source>
</evidence>
<evidence type="ECO:0000313" key="3">
    <source>
        <dbReference type="EnsemblMetazoa" id="AFUN019550-PA"/>
    </source>
</evidence>
<dbReference type="VEuPathDB" id="VectorBase:AFUN019550"/>